<evidence type="ECO:0000259" key="10">
    <source>
        <dbReference type="PROSITE" id="PS50206"/>
    </source>
</evidence>
<keyword evidence="3 8" id="KW-0498">Mitosis</keyword>
<evidence type="ECO:0000256" key="6">
    <source>
        <dbReference type="ARBA" id="ARBA00023306"/>
    </source>
</evidence>
<dbReference type="Gene3D" id="3.40.250.10">
    <property type="entry name" value="Rhodanese-like domain"/>
    <property type="match status" value="1"/>
</dbReference>
<evidence type="ECO:0000256" key="2">
    <source>
        <dbReference type="ARBA" id="ARBA00022618"/>
    </source>
</evidence>
<dbReference type="PRINTS" id="PR00716">
    <property type="entry name" value="MPIPHPHTASE"/>
</dbReference>
<dbReference type="HOGENOM" id="CLU_014464_0_1_1"/>
<evidence type="ECO:0000256" key="8">
    <source>
        <dbReference type="RuleBase" id="RU368028"/>
    </source>
</evidence>
<keyword evidence="5 8" id="KW-0904">Protein phosphatase</keyword>
<keyword evidence="6 8" id="KW-0131">Cell cycle</keyword>
<dbReference type="RefSeq" id="NP_001138685.2">
    <property type="nucleotide sequence ID" value="NM_001145213.2"/>
</dbReference>
<dbReference type="GeneTree" id="ENSGT00940000160737"/>
<name>F6YJ97_HORSE</name>
<protein>
    <recommendedName>
        <fullName evidence="8">M-phase inducer phosphatase</fullName>
        <ecNumber evidence="8">3.1.3.48</ecNumber>
    </recommendedName>
</protein>
<dbReference type="GO" id="GO:0051301">
    <property type="term" value="P:cell division"/>
    <property type="evidence" value="ECO:0007669"/>
    <property type="project" value="UniProtKB-UniRule"/>
</dbReference>
<evidence type="ECO:0000256" key="9">
    <source>
        <dbReference type="SAM" id="MobiDB-lite"/>
    </source>
</evidence>
<feature type="region of interest" description="Disordered" evidence="9">
    <location>
        <begin position="137"/>
        <end position="158"/>
    </location>
</feature>
<dbReference type="VGNC" id="VGNC:16290">
    <property type="gene designation" value="CDC25A"/>
</dbReference>
<dbReference type="CDD" id="cd01530">
    <property type="entry name" value="Cdc25"/>
    <property type="match status" value="1"/>
</dbReference>
<keyword evidence="4 8" id="KW-0378">Hydrolase</keyword>
<dbReference type="Bgee" id="ENSECAG00000016336">
    <property type="expression patterns" value="Expressed in trophectoderm and 23 other cell types or tissues"/>
</dbReference>
<comment type="function">
    <text evidence="8">Tyrosine protein phosphatase which functions as a dosage-dependent inducer of mitotic progression.</text>
</comment>
<dbReference type="Pfam" id="PF00581">
    <property type="entry name" value="Rhodanese"/>
    <property type="match status" value="1"/>
</dbReference>
<dbReference type="PROSITE" id="PS50206">
    <property type="entry name" value="RHODANESE_3"/>
    <property type="match status" value="1"/>
</dbReference>
<comment type="catalytic activity">
    <reaction evidence="7">
        <text>O-phospho-L-tyrosyl-[protein] + H2O = L-tyrosyl-[protein] + phosphate</text>
        <dbReference type="Rhea" id="RHEA:10684"/>
        <dbReference type="Rhea" id="RHEA-COMP:10136"/>
        <dbReference type="Rhea" id="RHEA-COMP:20101"/>
        <dbReference type="ChEBI" id="CHEBI:15377"/>
        <dbReference type="ChEBI" id="CHEBI:43474"/>
        <dbReference type="ChEBI" id="CHEBI:46858"/>
        <dbReference type="ChEBI" id="CHEBI:61978"/>
        <dbReference type="EC" id="3.1.3.48"/>
    </reaction>
    <physiologicalReaction direction="left-to-right" evidence="7">
        <dbReference type="Rhea" id="RHEA:10685"/>
    </physiologicalReaction>
</comment>
<dbReference type="SMART" id="SM00450">
    <property type="entry name" value="RHOD"/>
    <property type="match status" value="1"/>
</dbReference>
<dbReference type="ExpressionAtlas" id="F6YJ97">
    <property type="expression patterns" value="baseline"/>
</dbReference>
<sequence length="484" mass="54382">MELGPEPPHRRRLLFACSPPPASQPVVKALFGAPAAGGLSPVTNLTVTMDQLQGLGSEYEQLLEVKNSSLQRMGSSESTDSGFCLDSPGPLDSKENLENPMKRINSLPQKLLGCSPALKRSHSDSLDHDVFQLIDQDENKENLSSNERDSSEPGNFIPLFMPQSPVTAALSDEDDGFMDLLDGENLKNDEETPSCMASLWTAPLVMRRTTNLGNRCKLFDSPSMCSSTARPVLKRPERSQEESPPGNTKRRKSMAGASPGEAASPEKPQEILHQSLSLASSPKGTIENILDNDPRDLIGDFSKGYLFHTVAGKHQDLKYISPEIMASVLNGKFANLIKEFVIIDCRYPYEYEGGHIKGAVNLHMEEDVEDFLLKKPIVPTDGKRVIVVFHCEFSSERGPRMCRYVRERDRLGNEYPKLHYPELYVLKGGYKEFFLKCQSHCEPPSYRPMHHEDFKEDLKKFRTKSRTWAGEKSKREMYSRLKKL</sequence>
<evidence type="ECO:0000256" key="4">
    <source>
        <dbReference type="ARBA" id="ARBA00022801"/>
    </source>
</evidence>
<dbReference type="PANTHER" id="PTHR10828:SF46">
    <property type="entry name" value="M-PHASE INDUCER PHOSPHATASE 1"/>
    <property type="match status" value="1"/>
</dbReference>
<dbReference type="Ensembl" id="ENSECAT00000017427.4">
    <property type="protein sequence ID" value="ENSECAP00000014158.3"/>
    <property type="gene ID" value="ENSECAG00000016336.4"/>
</dbReference>
<dbReference type="Pfam" id="PF06617">
    <property type="entry name" value="M-inducer_phosp"/>
    <property type="match status" value="1"/>
</dbReference>
<accession>F6YJ97</accession>
<gene>
    <name evidence="11 13" type="primary">CDC25A</name>
</gene>
<feature type="compositionally biased region" description="Basic and acidic residues" evidence="9">
    <location>
        <begin position="137"/>
        <end position="151"/>
    </location>
</feature>
<dbReference type="SUPFAM" id="SSF52821">
    <property type="entry name" value="Rhodanese/Cell cycle control phosphatase"/>
    <property type="match status" value="1"/>
</dbReference>
<feature type="domain" description="Rhodanese" evidence="10">
    <location>
        <begin position="336"/>
        <end position="442"/>
    </location>
</feature>
<dbReference type="AlphaFoldDB" id="F6YJ97"/>
<dbReference type="Proteomes" id="UP000002281">
    <property type="component" value="Chromosome 16"/>
</dbReference>
<organism evidence="11 12">
    <name type="scientific">Equus caballus</name>
    <name type="common">Horse</name>
    <dbReference type="NCBI Taxonomy" id="9796"/>
    <lineage>
        <taxon>Eukaryota</taxon>
        <taxon>Metazoa</taxon>
        <taxon>Chordata</taxon>
        <taxon>Craniata</taxon>
        <taxon>Vertebrata</taxon>
        <taxon>Euteleostomi</taxon>
        <taxon>Mammalia</taxon>
        <taxon>Eutheria</taxon>
        <taxon>Laurasiatheria</taxon>
        <taxon>Perissodactyla</taxon>
        <taxon>Equidae</taxon>
        <taxon>Equus</taxon>
    </lineage>
</organism>
<dbReference type="InterPro" id="IPR000751">
    <property type="entry name" value="MPI_Phosphatase"/>
</dbReference>
<feature type="region of interest" description="Disordered" evidence="9">
    <location>
        <begin position="224"/>
        <end position="268"/>
    </location>
</feature>
<evidence type="ECO:0000313" key="13">
    <source>
        <dbReference type="VGNC" id="VGNC:16290"/>
    </source>
</evidence>
<evidence type="ECO:0000256" key="3">
    <source>
        <dbReference type="ARBA" id="ARBA00022776"/>
    </source>
</evidence>
<evidence type="ECO:0000256" key="1">
    <source>
        <dbReference type="ARBA" id="ARBA00011065"/>
    </source>
</evidence>
<dbReference type="EC" id="3.1.3.48" evidence="8"/>
<dbReference type="FunFam" id="3.40.250.10:FF:000004">
    <property type="entry name" value="M-phase inducer phosphatase 1 isoform X1"/>
    <property type="match status" value="1"/>
</dbReference>
<dbReference type="GeneID" id="100064223"/>
<evidence type="ECO:0000313" key="12">
    <source>
        <dbReference type="Proteomes" id="UP000002281"/>
    </source>
</evidence>
<feature type="compositionally biased region" description="Polar residues" evidence="9">
    <location>
        <begin position="70"/>
        <end position="81"/>
    </location>
</feature>
<dbReference type="CTD" id="993"/>
<feature type="region of interest" description="Disordered" evidence="9">
    <location>
        <begin position="70"/>
        <end position="89"/>
    </location>
</feature>
<dbReference type="KEGG" id="ecb:100064223"/>
<keyword evidence="2 8" id="KW-0132">Cell division</keyword>
<reference evidence="11" key="3">
    <citation type="submission" date="2025-09" db="UniProtKB">
        <authorList>
            <consortium name="Ensembl"/>
        </authorList>
    </citation>
    <scope>IDENTIFICATION</scope>
    <source>
        <strain evidence="11">Thoroughbred</strain>
    </source>
</reference>
<dbReference type="InterPro" id="IPR036873">
    <property type="entry name" value="Rhodanese-like_dom_sf"/>
</dbReference>
<evidence type="ECO:0000256" key="5">
    <source>
        <dbReference type="ARBA" id="ARBA00022912"/>
    </source>
</evidence>
<dbReference type="InterPro" id="IPR001763">
    <property type="entry name" value="Rhodanese-like_dom"/>
</dbReference>
<comment type="similarity">
    <text evidence="1 8">Belongs to the MPI phosphatase family.</text>
</comment>
<evidence type="ECO:0000313" key="11">
    <source>
        <dbReference type="Ensembl" id="ENSECAP00000014158.3"/>
    </source>
</evidence>
<dbReference type="GO" id="GO:0004725">
    <property type="term" value="F:protein tyrosine phosphatase activity"/>
    <property type="evidence" value="ECO:0007669"/>
    <property type="project" value="UniProtKB-UniRule"/>
</dbReference>
<reference evidence="11 12" key="1">
    <citation type="journal article" date="2009" name="Science">
        <title>Genome sequence, comparative analysis, and population genetics of the domestic horse.</title>
        <authorList>
            <consortium name="Broad Institute Genome Sequencing Platform"/>
            <consortium name="Broad Institute Whole Genome Assembly Team"/>
            <person name="Wade C.M."/>
            <person name="Giulotto E."/>
            <person name="Sigurdsson S."/>
            <person name="Zoli M."/>
            <person name="Gnerre S."/>
            <person name="Imsland F."/>
            <person name="Lear T.L."/>
            <person name="Adelson D.L."/>
            <person name="Bailey E."/>
            <person name="Bellone R.R."/>
            <person name="Bloecker H."/>
            <person name="Distl O."/>
            <person name="Edgar R.C."/>
            <person name="Garber M."/>
            <person name="Leeb T."/>
            <person name="Mauceli E."/>
            <person name="MacLeod J.N."/>
            <person name="Penedo M.C.T."/>
            <person name="Raison J.M."/>
            <person name="Sharpe T."/>
            <person name="Vogel J."/>
            <person name="Andersson L."/>
            <person name="Antczak D.F."/>
            <person name="Biagi T."/>
            <person name="Binns M.M."/>
            <person name="Chowdhary B.P."/>
            <person name="Coleman S.J."/>
            <person name="Della Valle G."/>
            <person name="Fryc S."/>
            <person name="Guerin G."/>
            <person name="Hasegawa T."/>
            <person name="Hill E.W."/>
            <person name="Jurka J."/>
            <person name="Kiialainen A."/>
            <person name="Lindgren G."/>
            <person name="Liu J."/>
            <person name="Magnani E."/>
            <person name="Mickelson J.R."/>
            <person name="Murray J."/>
            <person name="Nergadze S.G."/>
            <person name="Onofrio R."/>
            <person name="Pedroni S."/>
            <person name="Piras M.F."/>
            <person name="Raudsepp T."/>
            <person name="Rocchi M."/>
            <person name="Roeed K.H."/>
            <person name="Ryder O.A."/>
            <person name="Searle S."/>
            <person name="Skow L."/>
            <person name="Swinburne J.E."/>
            <person name="Syvaenen A.C."/>
            <person name="Tozaki T."/>
            <person name="Valberg S.J."/>
            <person name="Vaudin M."/>
            <person name="White J.R."/>
            <person name="Zody M.C."/>
            <person name="Lander E.S."/>
            <person name="Lindblad-Toh K."/>
        </authorList>
    </citation>
    <scope>NUCLEOTIDE SEQUENCE [LARGE SCALE GENOMIC DNA]</scope>
    <source>
        <strain evidence="11 12">Thoroughbred</strain>
    </source>
</reference>
<dbReference type="GO" id="GO:1902751">
    <property type="term" value="P:positive regulation of cell cycle G2/M phase transition"/>
    <property type="evidence" value="ECO:0007669"/>
    <property type="project" value="InterPro"/>
</dbReference>
<proteinExistence type="inferred from homology"/>
<evidence type="ECO:0000256" key="7">
    <source>
        <dbReference type="ARBA" id="ARBA00051341"/>
    </source>
</evidence>
<keyword evidence="12" id="KW-1185">Reference proteome</keyword>
<dbReference type="PANTHER" id="PTHR10828">
    <property type="entry name" value="M-PHASE INDUCER PHOSPHATASE DUAL SPECIFICITY PHOSPHATASE CDC25"/>
    <property type="match status" value="1"/>
</dbReference>
<reference evidence="11" key="2">
    <citation type="submission" date="2025-08" db="UniProtKB">
        <authorList>
            <consortium name="Ensembl"/>
        </authorList>
    </citation>
    <scope>IDENTIFICATION</scope>
    <source>
        <strain evidence="11">Thoroughbred</strain>
    </source>
</reference>